<keyword evidence="1" id="KW-1133">Transmembrane helix</keyword>
<dbReference type="Pfam" id="PF07699">
    <property type="entry name" value="Ephrin_rec_like"/>
    <property type="match status" value="1"/>
</dbReference>
<dbReference type="Pfam" id="PF06011">
    <property type="entry name" value="TRP"/>
    <property type="match status" value="1"/>
</dbReference>
<dbReference type="Proteomes" id="UP001642464">
    <property type="component" value="Unassembled WGS sequence"/>
</dbReference>
<accession>A0ABP0ITR8</accession>
<dbReference type="Gene3D" id="3.40.190.10">
    <property type="entry name" value="Periplasmic binding protein-like II"/>
    <property type="match status" value="1"/>
</dbReference>
<evidence type="ECO:0000259" key="3">
    <source>
        <dbReference type="Pfam" id="PF06011"/>
    </source>
</evidence>
<feature type="transmembrane region" description="Helical" evidence="1">
    <location>
        <begin position="835"/>
        <end position="861"/>
    </location>
</feature>
<name>A0ABP0ITR8_9DINO</name>
<feature type="transmembrane region" description="Helical" evidence="1">
    <location>
        <begin position="685"/>
        <end position="707"/>
    </location>
</feature>
<evidence type="ECO:0000256" key="1">
    <source>
        <dbReference type="SAM" id="Phobius"/>
    </source>
</evidence>
<feature type="signal peptide" evidence="2">
    <location>
        <begin position="1"/>
        <end position="25"/>
    </location>
</feature>
<comment type="caution">
    <text evidence="5">The sequence shown here is derived from an EMBL/GenBank/DDBJ whole genome shotgun (WGS) entry which is preliminary data.</text>
</comment>
<feature type="transmembrane region" description="Helical" evidence="1">
    <location>
        <begin position="652"/>
        <end position="673"/>
    </location>
</feature>
<protein>
    <submittedName>
        <fullName evidence="5">Soluble TNF receptor II (Cytokine response-modifying protein B)</fullName>
    </submittedName>
</protein>
<proteinExistence type="predicted"/>
<feature type="transmembrane region" description="Helical" evidence="1">
    <location>
        <begin position="913"/>
        <end position="933"/>
    </location>
</feature>
<dbReference type="InterPro" id="IPR011641">
    <property type="entry name" value="Tyr-kin_ephrin_A/B_rcpt-like"/>
</dbReference>
<dbReference type="InterPro" id="IPR009030">
    <property type="entry name" value="Growth_fac_rcpt_cys_sf"/>
</dbReference>
<keyword evidence="1" id="KW-0812">Transmembrane</keyword>
<feature type="chain" id="PRO_5045433733" evidence="2">
    <location>
        <begin position="26"/>
        <end position="1149"/>
    </location>
</feature>
<dbReference type="SUPFAM" id="SSF53850">
    <property type="entry name" value="Periplasmic binding protein-like II"/>
    <property type="match status" value="1"/>
</dbReference>
<feature type="transmembrane region" description="Helical" evidence="1">
    <location>
        <begin position="940"/>
        <end position="959"/>
    </location>
</feature>
<evidence type="ECO:0000259" key="4">
    <source>
        <dbReference type="Pfam" id="PF07699"/>
    </source>
</evidence>
<organism evidence="5 6">
    <name type="scientific">Durusdinium trenchii</name>
    <dbReference type="NCBI Taxonomy" id="1381693"/>
    <lineage>
        <taxon>Eukaryota</taxon>
        <taxon>Sar</taxon>
        <taxon>Alveolata</taxon>
        <taxon>Dinophyceae</taxon>
        <taxon>Suessiales</taxon>
        <taxon>Symbiodiniaceae</taxon>
        <taxon>Durusdinium</taxon>
    </lineage>
</organism>
<reference evidence="5 6" key="1">
    <citation type="submission" date="2024-02" db="EMBL/GenBank/DDBJ databases">
        <authorList>
            <person name="Chen Y."/>
            <person name="Shah S."/>
            <person name="Dougan E. K."/>
            <person name="Thang M."/>
            <person name="Chan C."/>
        </authorList>
    </citation>
    <scope>NUCLEOTIDE SEQUENCE [LARGE SCALE GENOMIC DNA]</scope>
</reference>
<dbReference type="Gene3D" id="3.40.190.100">
    <property type="entry name" value="Glycine betaine-binding periplasmic protein, domain 2"/>
    <property type="match status" value="1"/>
</dbReference>
<gene>
    <name evidence="5" type="ORF">SCF082_LOCUS8619</name>
</gene>
<keyword evidence="5" id="KW-0675">Receptor</keyword>
<keyword evidence="1" id="KW-0472">Membrane</keyword>
<dbReference type="Gene3D" id="2.10.50.10">
    <property type="entry name" value="Tumor Necrosis Factor Receptor, subunit A, domain 2"/>
    <property type="match status" value="2"/>
</dbReference>
<feature type="transmembrane region" description="Helical" evidence="1">
    <location>
        <begin position="746"/>
        <end position="767"/>
    </location>
</feature>
<evidence type="ECO:0000313" key="6">
    <source>
        <dbReference type="Proteomes" id="UP001642464"/>
    </source>
</evidence>
<feature type="transmembrane region" description="Helical" evidence="1">
    <location>
        <begin position="979"/>
        <end position="1003"/>
    </location>
</feature>
<dbReference type="SUPFAM" id="SSF57184">
    <property type="entry name" value="Growth factor receptor domain"/>
    <property type="match status" value="1"/>
</dbReference>
<evidence type="ECO:0000256" key="2">
    <source>
        <dbReference type="SAM" id="SignalP"/>
    </source>
</evidence>
<dbReference type="InterPro" id="IPR010308">
    <property type="entry name" value="TRP_C"/>
</dbReference>
<feature type="domain" description="Tyrosine-protein kinase ephrin type A/B receptor-like" evidence="4">
    <location>
        <begin position="490"/>
        <end position="538"/>
    </location>
</feature>
<dbReference type="PANTHER" id="PTHR46967">
    <property type="entry name" value="INSULIN-LIKE GROWTH FACTOR BINDING PROTEIN,N-TERMINAL"/>
    <property type="match status" value="1"/>
</dbReference>
<sequence length="1149" mass="126245">MGGRMGCNKELLLVVAFGIIAFALADTCLVDAIPEDQRKYLVNDGESYPLGLWINGWPAGFVTAHVVWILLEDMLGFHVQATGVGSMTVDSFYAMAGCRTPTQVQDRGCTPAPSSTRSHISVEGWTESYVAEWAEVQRDLPHTAPRNLGKMGYFGRTSMHLPSSIQEAAYRDEGWILEFYRGYNVSWTNPAKYFDPLELINRSLLLPCNETRLLASEAMEFYASITGDWDGVEVEVPHRVRGKCFGDYFWYPPGCRENPSQCVPFITGGSGWNLDETMQKATAWNMPITPAVAKDWTTYTKLPLQVRSTFYWWVPDPTFLRLKPVEISFPPFDRMATLRGDKRTAPSDMSLDKYVSKDLSVLAPEAQGLAEAFLLDLQTVNDMLLDLITTGDSYRDVACRWLRANEDLWRSWLPDPTACYAQFGLYHLTSRQFVKDREDMRNLVCKACPSGTYSKKLVDRKGLTNICESCPIGTAQASGASLACEPCNSGYYQDINGSTSCKRCGIGKYQDGEGEDGCKPCPVGTTTLGFGSKSSSDCVCHEHYINVETEHTAVAKCMACTEGLHCPLGSSLESLKSGYSDIGEAYTPSLEKGFFATREEPMAVFKRGAKEHCPGGPPGECAGGRELVPCSECPAGTSCVADTCMGCERWKMALWLCLLLLLMAGLSLAYYVMNPPLRSKASPREAMGICFGIGVSLVQNLAIMGLMTVKWSGSFQTVSDASRIFLLDVENLSVSCLVNGPTSLRYISSVLVFPAGLSWLAFCFVVSKRAPAACRLRGHVWSEDKTKNTMGHFLQVGFSTMAALVLQPLMCYAHPNGLRSLLKHPGVLCGSDTHSMMLVAGLLLLVAFVLSFIGACAWAAYKLPAWSATNPKAVVSSAFLFNRFRRDRWWYGVPLLLRGPMLSLSVVCATNFPAAQVAAGTVIIAASLILQIFSWPWKLPLLNLLDTAVLSMLLLLISLTPSVETLDAMKESEAFHEVISFLLLMFMATALLVVLGVLSFAVVDHVLRKKRVEYAFLNLSRLQSHLVSQMLRDTAAELMNTPQELMEKGFGRLNPMDLERIHFCIGLISLELLDDTRSSRLNRIKAQRATRATRLSLTFGDGGASTAAVAKMENWEGVEAACDVEVPSENHAALAPSVPGDVEKVVIGL</sequence>
<keyword evidence="2" id="KW-0732">Signal</keyword>
<feature type="domain" description="TRP C-terminal" evidence="3">
    <location>
        <begin position="836"/>
        <end position="1004"/>
    </location>
</feature>
<keyword evidence="6" id="KW-1185">Reference proteome</keyword>
<dbReference type="EMBL" id="CAXAMM010004958">
    <property type="protein sequence ID" value="CAK9005491.1"/>
    <property type="molecule type" value="Genomic_DNA"/>
</dbReference>
<evidence type="ECO:0000313" key="5">
    <source>
        <dbReference type="EMBL" id="CAK9005491.1"/>
    </source>
</evidence>
<dbReference type="SMART" id="SM01411">
    <property type="entry name" value="Ephrin_rec_like"/>
    <property type="match status" value="2"/>
</dbReference>
<dbReference type="PANTHER" id="PTHR46967:SF2">
    <property type="entry name" value="SUSHI, VON WILLEBRAND FACTOR TYPE A, EGF AND PENTRAXIN DOMAIN-CONTAINING PROTEIN 1-LIKE"/>
    <property type="match status" value="1"/>
</dbReference>